<dbReference type="Proteomes" id="UP000054560">
    <property type="component" value="Unassembled WGS sequence"/>
</dbReference>
<accession>A0A0L0FW37</accession>
<protein>
    <submittedName>
        <fullName evidence="2">Uncharacterized protein</fullName>
    </submittedName>
</protein>
<dbReference type="AlphaFoldDB" id="A0A0L0FW37"/>
<evidence type="ECO:0000313" key="3">
    <source>
        <dbReference type="Proteomes" id="UP000054560"/>
    </source>
</evidence>
<feature type="region of interest" description="Disordered" evidence="1">
    <location>
        <begin position="1"/>
        <end position="67"/>
    </location>
</feature>
<keyword evidence="3" id="KW-1185">Reference proteome</keyword>
<gene>
    <name evidence="2" type="ORF">SARC_06597</name>
</gene>
<feature type="compositionally biased region" description="Polar residues" evidence="1">
    <location>
        <begin position="1"/>
        <end position="15"/>
    </location>
</feature>
<name>A0A0L0FW37_9EUKA</name>
<reference evidence="2 3" key="1">
    <citation type="submission" date="2011-02" db="EMBL/GenBank/DDBJ databases">
        <title>The Genome Sequence of Sphaeroforma arctica JP610.</title>
        <authorList>
            <consortium name="The Broad Institute Genome Sequencing Platform"/>
            <person name="Russ C."/>
            <person name="Cuomo C."/>
            <person name="Young S.K."/>
            <person name="Zeng Q."/>
            <person name="Gargeya S."/>
            <person name="Alvarado L."/>
            <person name="Berlin A."/>
            <person name="Chapman S.B."/>
            <person name="Chen Z."/>
            <person name="Freedman E."/>
            <person name="Gellesch M."/>
            <person name="Goldberg J."/>
            <person name="Griggs A."/>
            <person name="Gujja S."/>
            <person name="Heilman E."/>
            <person name="Heiman D."/>
            <person name="Howarth C."/>
            <person name="Mehta T."/>
            <person name="Neiman D."/>
            <person name="Pearson M."/>
            <person name="Roberts A."/>
            <person name="Saif S."/>
            <person name="Shea T."/>
            <person name="Shenoy N."/>
            <person name="Sisk P."/>
            <person name="Stolte C."/>
            <person name="Sykes S."/>
            <person name="White J."/>
            <person name="Yandava C."/>
            <person name="Burger G."/>
            <person name="Gray M.W."/>
            <person name="Holland P.W.H."/>
            <person name="King N."/>
            <person name="Lang F.B.F."/>
            <person name="Roger A.J."/>
            <person name="Ruiz-Trillo I."/>
            <person name="Haas B."/>
            <person name="Nusbaum C."/>
            <person name="Birren B."/>
        </authorList>
    </citation>
    <scope>NUCLEOTIDE SEQUENCE [LARGE SCALE GENOMIC DNA]</scope>
    <source>
        <strain evidence="2 3">JP610</strain>
    </source>
</reference>
<proteinExistence type="predicted"/>
<evidence type="ECO:0000313" key="2">
    <source>
        <dbReference type="EMBL" id="KNC81055.1"/>
    </source>
</evidence>
<dbReference type="EMBL" id="KQ242073">
    <property type="protein sequence ID" value="KNC81055.1"/>
    <property type="molecule type" value="Genomic_DNA"/>
</dbReference>
<feature type="non-terminal residue" evidence="2">
    <location>
        <position position="1"/>
    </location>
</feature>
<dbReference type="RefSeq" id="XP_014154957.1">
    <property type="nucleotide sequence ID" value="XM_014299482.1"/>
</dbReference>
<organism evidence="2 3">
    <name type="scientific">Sphaeroforma arctica JP610</name>
    <dbReference type="NCBI Taxonomy" id="667725"/>
    <lineage>
        <taxon>Eukaryota</taxon>
        <taxon>Ichthyosporea</taxon>
        <taxon>Ichthyophonida</taxon>
        <taxon>Sphaeroforma</taxon>
    </lineage>
</organism>
<dbReference type="GeneID" id="25907101"/>
<sequence length="67" mass="7211">EPPTAQSGRAQLQGKTNEKIKSTGASPREAPRRQTRRSTPSRTAPGRETKPGRPSTSSVAPEPDMIE</sequence>
<evidence type="ECO:0000256" key="1">
    <source>
        <dbReference type="SAM" id="MobiDB-lite"/>
    </source>
</evidence>